<dbReference type="EMBL" id="CP137641">
    <property type="protein sequence ID" value="WOX56277.1"/>
    <property type="molecule type" value="Genomic_DNA"/>
</dbReference>
<reference evidence="1 2" key="1">
    <citation type="submission" date="2023-10" db="EMBL/GenBank/DDBJ databases">
        <title>The complete genome sequence of Methanoculleus palmolei DSM 4273.</title>
        <authorList>
            <person name="Lai S.-J."/>
            <person name="You Y.-T."/>
            <person name="Chen S.-C."/>
        </authorList>
    </citation>
    <scope>NUCLEOTIDE SEQUENCE [LARGE SCALE GENOMIC DNA]</scope>
    <source>
        <strain evidence="1 2">DSM 4273</strain>
    </source>
</reference>
<proteinExistence type="predicted"/>
<dbReference type="Proteomes" id="UP001626603">
    <property type="component" value="Chromosome"/>
</dbReference>
<keyword evidence="2" id="KW-1185">Reference proteome</keyword>
<evidence type="ECO:0000313" key="1">
    <source>
        <dbReference type="EMBL" id="WOX56277.1"/>
    </source>
</evidence>
<evidence type="ECO:0000313" key="2">
    <source>
        <dbReference type="Proteomes" id="UP001626603"/>
    </source>
</evidence>
<gene>
    <name evidence="1" type="ORF">R6Y95_02815</name>
</gene>
<sequence>MRELSISDTSSADLSALSMAIHRIKHFARSEREPYRERGEMAGVFDVLYGLEEILRIREVNQIFSGRAVKMLEKLRKKAFF</sequence>
<accession>A0ABD8A9T1</accession>
<organism evidence="1 2">
    <name type="scientific">Methanoculleus palmolei</name>
    <dbReference type="NCBI Taxonomy" id="72612"/>
    <lineage>
        <taxon>Archaea</taxon>
        <taxon>Methanobacteriati</taxon>
        <taxon>Methanobacteriota</taxon>
        <taxon>Stenosarchaea group</taxon>
        <taxon>Methanomicrobia</taxon>
        <taxon>Methanomicrobiales</taxon>
        <taxon>Methanomicrobiaceae</taxon>
        <taxon>Methanoculleus</taxon>
    </lineage>
</organism>
<dbReference type="AlphaFoldDB" id="A0ABD8A9T1"/>
<name>A0ABD8A9T1_9EURY</name>
<protein>
    <submittedName>
        <fullName evidence="1">Uncharacterized protein</fullName>
    </submittedName>
</protein>